<evidence type="ECO:0000256" key="1">
    <source>
        <dbReference type="SAM" id="SignalP"/>
    </source>
</evidence>
<sequence length="472" mass="51487">MPCTKTRSVSSLQRFAWGGLVFCAVQLNAWAQVPDPFAGNNTLYPPEWSQPFRTSHYDYPLQPVAAKWPAARPAGPLSKESAPAYVAAVKKMLEKDLKGLLNDPLHWSPQQAGWYDMPWGGQGATMSNGKIDPSTGREALLGSYTGQILQSISYPENQRPTVASFQNHAVVYYNDVAAHQLGKIWKNPLRPDLSAAQFPEGSIVVKVEGVTLLEDQWPSKNGPPVLKGSSVSHLYRPSVASMEKEPDPTKRVPVITPMRFLQMAVRIKDSRASPKTGWVFMAFAYDSRSNAATVWDRALPVGAMWGNDPELAKFPDGLGPNGVLQETWVSKDLPDFISYGLGWGGRLAGPLDVGIRHNVVTVSGRRSALGQPFPATSCVSCHSAGQYPFVANLYPSPNKVFPEDGGQFMLFDPGSKQWAQWFRNLAGNQALSGHGRDGIVATDYDMMLTFALMTAGGSTGADVFVRPRLPGH</sequence>
<accession>A0ABT5K9G2</accession>
<feature type="signal peptide" evidence="1">
    <location>
        <begin position="1"/>
        <end position="31"/>
    </location>
</feature>
<keyword evidence="1" id="KW-0732">Signal</keyword>
<gene>
    <name evidence="2" type="ORF">PRZ03_03290</name>
</gene>
<name>A0ABT5K9G2_9BURK</name>
<organism evidence="2 3">
    <name type="scientific">Roseateles albus</name>
    <dbReference type="NCBI Taxonomy" id="2987525"/>
    <lineage>
        <taxon>Bacteria</taxon>
        <taxon>Pseudomonadati</taxon>
        <taxon>Pseudomonadota</taxon>
        <taxon>Betaproteobacteria</taxon>
        <taxon>Burkholderiales</taxon>
        <taxon>Sphaerotilaceae</taxon>
        <taxon>Roseateles</taxon>
    </lineage>
</organism>
<keyword evidence="3" id="KW-1185">Reference proteome</keyword>
<evidence type="ECO:0008006" key="4">
    <source>
        <dbReference type="Google" id="ProtNLM"/>
    </source>
</evidence>
<evidence type="ECO:0000313" key="3">
    <source>
        <dbReference type="Proteomes" id="UP001221189"/>
    </source>
</evidence>
<proteinExistence type="predicted"/>
<feature type="chain" id="PRO_5045917895" description="Cytochrome c domain-containing protein" evidence="1">
    <location>
        <begin position="32"/>
        <end position="472"/>
    </location>
</feature>
<reference evidence="2 3" key="1">
    <citation type="submission" date="2022-10" db="EMBL/GenBank/DDBJ databases">
        <title>Paucibacter sp. hw1 Genome sequencing.</title>
        <authorList>
            <person name="Park S."/>
        </authorList>
    </citation>
    <scope>NUCLEOTIDE SEQUENCE [LARGE SCALE GENOMIC DNA]</scope>
    <source>
        <strain evidence="3">hw1</strain>
    </source>
</reference>
<dbReference type="Proteomes" id="UP001221189">
    <property type="component" value="Unassembled WGS sequence"/>
</dbReference>
<dbReference type="EMBL" id="JAQQXT010000002">
    <property type="protein sequence ID" value="MDC8770585.1"/>
    <property type="molecule type" value="Genomic_DNA"/>
</dbReference>
<evidence type="ECO:0000313" key="2">
    <source>
        <dbReference type="EMBL" id="MDC8770585.1"/>
    </source>
</evidence>
<protein>
    <recommendedName>
        <fullName evidence="4">Cytochrome c domain-containing protein</fullName>
    </recommendedName>
</protein>
<comment type="caution">
    <text evidence="2">The sequence shown here is derived from an EMBL/GenBank/DDBJ whole genome shotgun (WGS) entry which is preliminary data.</text>
</comment>
<dbReference type="RefSeq" id="WP_273599018.1">
    <property type="nucleotide sequence ID" value="NZ_JAQQXT010000002.1"/>
</dbReference>